<organism evidence="3 4">
    <name type="scientific">Alteromonas gilva</name>
    <dbReference type="NCBI Taxonomy" id="2987522"/>
    <lineage>
        <taxon>Bacteria</taxon>
        <taxon>Pseudomonadati</taxon>
        <taxon>Pseudomonadota</taxon>
        <taxon>Gammaproteobacteria</taxon>
        <taxon>Alteromonadales</taxon>
        <taxon>Alteromonadaceae</taxon>
        <taxon>Alteromonas/Salinimonas group</taxon>
        <taxon>Alteromonas</taxon>
    </lineage>
</organism>
<sequence>MSELPPLAAKLAASKGWDNLVRQLMLAGRELNTLPPEQRTSETEVTGCQSRVWLHVIATTEASLVMQAWSDSKIIRGVLALIEERVRPMTPEQLSAFNFGEYFAQIQLDRYLSQSRANGINEVIKRLQR</sequence>
<dbReference type="InterPro" id="IPR003808">
    <property type="entry name" value="Fe-S_metab-assoc_dom"/>
</dbReference>
<gene>
    <name evidence="3" type="ORF">OIK42_11185</name>
</gene>
<keyword evidence="4" id="KW-1185">Reference proteome</keyword>
<comment type="caution">
    <text evidence="3">The sequence shown here is derived from an EMBL/GenBank/DDBJ whole genome shotgun (WGS) entry which is preliminary data.</text>
</comment>
<dbReference type="PANTHER" id="PTHR43597">
    <property type="entry name" value="SULFUR ACCEPTOR PROTEIN CSDE"/>
    <property type="match status" value="1"/>
</dbReference>
<evidence type="ECO:0000256" key="1">
    <source>
        <dbReference type="ARBA" id="ARBA00010282"/>
    </source>
</evidence>
<reference evidence="3 4" key="1">
    <citation type="submission" date="2022-10" db="EMBL/GenBank/DDBJ databases">
        <title>Alteromonas sp. chi3 Genome sequencing.</title>
        <authorList>
            <person name="Park S."/>
        </authorList>
    </citation>
    <scope>NUCLEOTIDE SEQUENCE [LARGE SCALE GENOMIC DNA]</scope>
    <source>
        <strain evidence="4">chi3</strain>
    </source>
</reference>
<protein>
    <submittedName>
        <fullName evidence="3">SufE family protein</fullName>
    </submittedName>
</protein>
<dbReference type="Proteomes" id="UP001218788">
    <property type="component" value="Unassembled WGS sequence"/>
</dbReference>
<proteinExistence type="inferred from homology"/>
<accession>A0ABT5L6D9</accession>
<evidence type="ECO:0000313" key="3">
    <source>
        <dbReference type="EMBL" id="MDC8831323.1"/>
    </source>
</evidence>
<dbReference type="Pfam" id="PF02657">
    <property type="entry name" value="SufE"/>
    <property type="match status" value="1"/>
</dbReference>
<evidence type="ECO:0000313" key="4">
    <source>
        <dbReference type="Proteomes" id="UP001218788"/>
    </source>
</evidence>
<comment type="similarity">
    <text evidence="1">Belongs to the SufE family.</text>
</comment>
<dbReference type="PANTHER" id="PTHR43597:SF5">
    <property type="entry name" value="SUFE-LIKE PROTEIN 2, CHLOROPLASTIC"/>
    <property type="match status" value="1"/>
</dbReference>
<evidence type="ECO:0000259" key="2">
    <source>
        <dbReference type="Pfam" id="PF02657"/>
    </source>
</evidence>
<name>A0ABT5L6D9_9ALTE</name>
<dbReference type="EMBL" id="JAQQXP010000001">
    <property type="protein sequence ID" value="MDC8831323.1"/>
    <property type="molecule type" value="Genomic_DNA"/>
</dbReference>
<dbReference type="Gene3D" id="3.90.1010.10">
    <property type="match status" value="1"/>
</dbReference>
<dbReference type="RefSeq" id="WP_273640555.1">
    <property type="nucleotide sequence ID" value="NZ_JAQQXP010000001.1"/>
</dbReference>
<feature type="domain" description="Fe-S metabolism associated" evidence="2">
    <location>
        <begin position="10"/>
        <end position="129"/>
    </location>
</feature>
<dbReference type="SUPFAM" id="SSF82649">
    <property type="entry name" value="SufE/NifU"/>
    <property type="match status" value="1"/>
</dbReference>